<name>A0A0L0VS14_9BASI</name>
<feature type="region of interest" description="Disordered" evidence="1">
    <location>
        <begin position="1"/>
        <end position="25"/>
    </location>
</feature>
<proteinExistence type="predicted"/>
<protein>
    <submittedName>
        <fullName evidence="2">Uncharacterized protein</fullName>
    </submittedName>
</protein>
<evidence type="ECO:0000313" key="2">
    <source>
        <dbReference type="EMBL" id="KNF02059.1"/>
    </source>
</evidence>
<feature type="region of interest" description="Disordered" evidence="1">
    <location>
        <begin position="68"/>
        <end position="104"/>
    </location>
</feature>
<dbReference type="Proteomes" id="UP000054564">
    <property type="component" value="Unassembled WGS sequence"/>
</dbReference>
<evidence type="ECO:0000256" key="1">
    <source>
        <dbReference type="SAM" id="MobiDB-lite"/>
    </source>
</evidence>
<reference evidence="3" key="1">
    <citation type="submission" date="2014-03" db="EMBL/GenBank/DDBJ databases">
        <title>The Genome Sequence of Puccinia striiformis f. sp. tritici PST-78.</title>
        <authorList>
            <consortium name="The Broad Institute Genome Sequencing Platform"/>
            <person name="Cuomo C."/>
            <person name="Hulbert S."/>
            <person name="Chen X."/>
            <person name="Walker B."/>
            <person name="Young S.K."/>
            <person name="Zeng Q."/>
            <person name="Gargeya S."/>
            <person name="Fitzgerald M."/>
            <person name="Haas B."/>
            <person name="Abouelleil A."/>
            <person name="Alvarado L."/>
            <person name="Arachchi H.M."/>
            <person name="Berlin A.M."/>
            <person name="Chapman S.B."/>
            <person name="Goldberg J."/>
            <person name="Griggs A."/>
            <person name="Gujja S."/>
            <person name="Hansen M."/>
            <person name="Howarth C."/>
            <person name="Imamovic A."/>
            <person name="Larimer J."/>
            <person name="McCowan C."/>
            <person name="Montmayeur A."/>
            <person name="Murphy C."/>
            <person name="Neiman D."/>
            <person name="Pearson M."/>
            <person name="Priest M."/>
            <person name="Roberts A."/>
            <person name="Saif S."/>
            <person name="Shea T."/>
            <person name="Sisk P."/>
            <person name="Sykes S."/>
            <person name="Wortman J."/>
            <person name="Nusbaum C."/>
            <person name="Birren B."/>
        </authorList>
    </citation>
    <scope>NUCLEOTIDE SEQUENCE [LARGE SCALE GENOMIC DNA]</scope>
    <source>
        <strain evidence="3">race PST-78</strain>
    </source>
</reference>
<comment type="caution">
    <text evidence="2">The sequence shown here is derived from an EMBL/GenBank/DDBJ whole genome shotgun (WGS) entry which is preliminary data.</text>
</comment>
<sequence length="197" mass="21891">MSRRTSQASRPPSVGTHNYNLQPRPHRMISARLAEISMGESLSAINPLESSSRADDVFTPVNVLQVPTSPVYQPDSPVYPSRPGSPIRRQNSPVKPRTPDSPIRRRPFVVAPETLQDLTDYLSSNRAVVDFPWTPRAPQPAVNLNPPPAVLISRLPKILRKSPLFLGLKEAGRILPYHGRQEPVMETRISSPQLVTT</sequence>
<evidence type="ECO:0000313" key="3">
    <source>
        <dbReference type="Proteomes" id="UP000054564"/>
    </source>
</evidence>
<accession>A0A0L0VS14</accession>
<feature type="compositionally biased region" description="Polar residues" evidence="1">
    <location>
        <begin position="1"/>
        <end position="21"/>
    </location>
</feature>
<organism evidence="2 3">
    <name type="scientific">Puccinia striiformis f. sp. tritici PST-78</name>
    <dbReference type="NCBI Taxonomy" id="1165861"/>
    <lineage>
        <taxon>Eukaryota</taxon>
        <taxon>Fungi</taxon>
        <taxon>Dikarya</taxon>
        <taxon>Basidiomycota</taxon>
        <taxon>Pucciniomycotina</taxon>
        <taxon>Pucciniomycetes</taxon>
        <taxon>Pucciniales</taxon>
        <taxon>Pucciniaceae</taxon>
        <taxon>Puccinia</taxon>
    </lineage>
</organism>
<dbReference type="EMBL" id="AJIL01000026">
    <property type="protein sequence ID" value="KNF02059.1"/>
    <property type="molecule type" value="Genomic_DNA"/>
</dbReference>
<gene>
    <name evidence="2" type="ORF">PSTG_04876</name>
</gene>
<dbReference type="AlphaFoldDB" id="A0A0L0VS14"/>
<keyword evidence="3" id="KW-1185">Reference proteome</keyword>